<reference evidence="1 2" key="1">
    <citation type="journal article" date="2016" name="Nat. Commun.">
        <title>Thousands of microbial genomes shed light on interconnected biogeochemical processes in an aquifer system.</title>
        <authorList>
            <person name="Anantharaman K."/>
            <person name="Brown C.T."/>
            <person name="Hug L.A."/>
            <person name="Sharon I."/>
            <person name="Castelle C.J."/>
            <person name="Probst A.J."/>
            <person name="Thomas B.C."/>
            <person name="Singh A."/>
            <person name="Wilkins M.J."/>
            <person name="Karaoz U."/>
            <person name="Brodie E.L."/>
            <person name="Williams K.H."/>
            <person name="Hubbard S.S."/>
            <person name="Banfield J.F."/>
        </authorList>
    </citation>
    <scope>NUCLEOTIDE SEQUENCE [LARGE SCALE GENOMIC DNA]</scope>
    <source>
        <strain evidence="2">RIFCSPLOWO2_12_FULL_64_10</strain>
    </source>
</reference>
<dbReference type="PANTHER" id="PTHR38588">
    <property type="entry name" value="BLL0334 PROTEIN"/>
    <property type="match status" value="1"/>
</dbReference>
<gene>
    <name evidence="1" type="ORF">A3F84_10895</name>
</gene>
<dbReference type="SUPFAM" id="SSF55961">
    <property type="entry name" value="Bet v1-like"/>
    <property type="match status" value="1"/>
</dbReference>
<dbReference type="Pfam" id="PF06240">
    <property type="entry name" value="COXG"/>
    <property type="match status" value="1"/>
</dbReference>
<evidence type="ECO:0000313" key="2">
    <source>
        <dbReference type="Proteomes" id="UP000178606"/>
    </source>
</evidence>
<dbReference type="AlphaFoldDB" id="A0A1F6D6B2"/>
<accession>A0A1F6D6B2</accession>
<name>A0A1F6D6B2_HANXR</name>
<evidence type="ECO:0000313" key="1">
    <source>
        <dbReference type="EMBL" id="OGG56887.1"/>
    </source>
</evidence>
<dbReference type="PANTHER" id="PTHR38588:SF1">
    <property type="entry name" value="BLL0334 PROTEIN"/>
    <property type="match status" value="1"/>
</dbReference>
<protein>
    <recommendedName>
        <fullName evidence="3">Carbon monoxide dehydrogenase</fullName>
    </recommendedName>
</protein>
<dbReference type="Gene3D" id="3.30.530.20">
    <property type="match status" value="1"/>
</dbReference>
<dbReference type="CDD" id="cd05018">
    <property type="entry name" value="CoxG"/>
    <property type="match status" value="1"/>
</dbReference>
<comment type="caution">
    <text evidence="1">The sequence shown here is derived from an EMBL/GenBank/DDBJ whole genome shotgun (WGS) entry which is preliminary data.</text>
</comment>
<dbReference type="EMBL" id="MFKF01000023">
    <property type="protein sequence ID" value="OGG56887.1"/>
    <property type="molecule type" value="Genomic_DNA"/>
</dbReference>
<organism evidence="1 2">
    <name type="scientific">Handelsmanbacteria sp. (strain RIFCSPLOWO2_12_FULL_64_10)</name>
    <dbReference type="NCBI Taxonomy" id="1817868"/>
    <lineage>
        <taxon>Bacteria</taxon>
        <taxon>Candidatus Handelsmaniibacteriota</taxon>
    </lineage>
</organism>
<evidence type="ECO:0008006" key="3">
    <source>
        <dbReference type="Google" id="ProtNLM"/>
    </source>
</evidence>
<sequence length="166" mass="17895">MKIEGTYAVKAPPDRVYRALTDPAILKKCMPGCERLEMTEENRYDIALSVGVGAIKGRYAGKIRLEEITPPSHYRMIVEVQGKMGFVKGDGAVDLTPQEKGTVIAYAGDVQVGGPVAAVGQRMLQGVARLMVRQVFGAVEGEAKAASGKGVKHGVVRDLLRTVRKK</sequence>
<dbReference type="InterPro" id="IPR023393">
    <property type="entry name" value="START-like_dom_sf"/>
</dbReference>
<proteinExistence type="predicted"/>
<dbReference type="Proteomes" id="UP000178606">
    <property type="component" value="Unassembled WGS sequence"/>
</dbReference>
<dbReference type="InterPro" id="IPR010419">
    <property type="entry name" value="CO_DH_gsu"/>
</dbReference>